<reference evidence="3" key="1">
    <citation type="submission" date="2021-01" db="EMBL/GenBank/DDBJ databases">
        <title>YIM 132084 draft genome.</title>
        <authorList>
            <person name="An D."/>
        </authorList>
    </citation>
    <scope>NUCLEOTIDE SEQUENCE</scope>
    <source>
        <strain evidence="3">YIM 132084</strain>
    </source>
</reference>
<dbReference type="InterPro" id="IPR016047">
    <property type="entry name" value="M23ase_b-sheet_dom"/>
</dbReference>
<organism evidence="3 4">
    <name type="scientific">Nakamurella leprariae</name>
    <dbReference type="NCBI Taxonomy" id="2803911"/>
    <lineage>
        <taxon>Bacteria</taxon>
        <taxon>Bacillati</taxon>
        <taxon>Actinomycetota</taxon>
        <taxon>Actinomycetes</taxon>
        <taxon>Nakamurellales</taxon>
        <taxon>Nakamurellaceae</taxon>
        <taxon>Nakamurella</taxon>
    </lineage>
</organism>
<dbReference type="GO" id="GO:0004222">
    <property type="term" value="F:metalloendopeptidase activity"/>
    <property type="evidence" value="ECO:0007669"/>
    <property type="project" value="TreeGrafter"/>
</dbReference>
<dbReference type="EMBL" id="JAERWK010000008">
    <property type="protein sequence ID" value="MBM9466863.1"/>
    <property type="molecule type" value="Genomic_DNA"/>
</dbReference>
<evidence type="ECO:0000313" key="3">
    <source>
        <dbReference type="EMBL" id="MBM9466863.1"/>
    </source>
</evidence>
<evidence type="ECO:0000256" key="1">
    <source>
        <dbReference type="ARBA" id="ARBA00022729"/>
    </source>
</evidence>
<accession>A0A938YFH9</accession>
<dbReference type="Pfam" id="PF01551">
    <property type="entry name" value="Peptidase_M23"/>
    <property type="match status" value="1"/>
</dbReference>
<evidence type="ECO:0000313" key="4">
    <source>
        <dbReference type="Proteomes" id="UP000663792"/>
    </source>
</evidence>
<evidence type="ECO:0000259" key="2">
    <source>
        <dbReference type="Pfam" id="PF01551"/>
    </source>
</evidence>
<feature type="domain" description="M23ase beta-sheet core" evidence="2">
    <location>
        <begin position="44"/>
        <end position="140"/>
    </location>
</feature>
<proteinExistence type="predicted"/>
<dbReference type="SUPFAM" id="SSF51261">
    <property type="entry name" value="Duplicated hybrid motif"/>
    <property type="match status" value="1"/>
</dbReference>
<dbReference type="PANTHER" id="PTHR21666:SF289">
    <property type="entry name" value="L-ALA--D-GLU ENDOPEPTIDASE"/>
    <property type="match status" value="1"/>
</dbReference>
<dbReference type="Proteomes" id="UP000663792">
    <property type="component" value="Unassembled WGS sequence"/>
</dbReference>
<dbReference type="CDD" id="cd12797">
    <property type="entry name" value="M23_peptidase"/>
    <property type="match status" value="1"/>
</dbReference>
<dbReference type="Gene3D" id="2.70.70.10">
    <property type="entry name" value="Glucose Permease (Domain IIA)"/>
    <property type="match status" value="1"/>
</dbReference>
<name>A0A938YFH9_9ACTN</name>
<keyword evidence="1" id="KW-0732">Signal</keyword>
<comment type="caution">
    <text evidence="3">The sequence shown here is derived from an EMBL/GenBank/DDBJ whole genome shotgun (WGS) entry which is preliminary data.</text>
</comment>
<dbReference type="InterPro" id="IPR011055">
    <property type="entry name" value="Dup_hybrid_motif"/>
</dbReference>
<dbReference type="AlphaFoldDB" id="A0A938YFH9"/>
<keyword evidence="4" id="KW-1185">Reference proteome</keyword>
<protein>
    <submittedName>
        <fullName evidence="3">M23 family metallopeptidase</fullName>
    </submittedName>
</protein>
<sequence>MSAAMSAAAPEPAALVSPLVSLPLAGPATVLMPFGDPAHRYAPGHRGVDLAAPAGASVLAAADGVVTFAGPVAGRPVLTVRHDSGLRSSFEPVTATVATGSRVSRGQVLGTLVGAGHASCAPASCLHWGVRLPDDTYLDPMALLTGWRVRLWPWADR</sequence>
<dbReference type="PANTHER" id="PTHR21666">
    <property type="entry name" value="PEPTIDASE-RELATED"/>
    <property type="match status" value="1"/>
</dbReference>
<gene>
    <name evidence="3" type="ORF">JL106_06155</name>
</gene>
<dbReference type="InterPro" id="IPR050570">
    <property type="entry name" value="Cell_wall_metabolism_enzyme"/>
</dbReference>